<dbReference type="AlphaFoldDB" id="W0SB41"/>
<protein>
    <submittedName>
        <fullName evidence="1">Uncharacterized protein</fullName>
    </submittedName>
</protein>
<dbReference type="STRING" id="1223802.SUTH_00417"/>
<keyword evidence="2" id="KW-1185">Reference proteome</keyword>
<evidence type="ECO:0000313" key="2">
    <source>
        <dbReference type="Proteomes" id="UP000031637"/>
    </source>
</evidence>
<dbReference type="RefSeq" id="WP_041096705.1">
    <property type="nucleotide sequence ID" value="NZ_AP012547.1"/>
</dbReference>
<sequence>MNIVQLNTGLFPDAQTVIAALRQTTSTHRVDVVDIRRPDLQQSDWDGVIAAILAADLVVST</sequence>
<reference evidence="1 2" key="1">
    <citation type="journal article" date="2014" name="Syst. Appl. Microbiol.">
        <title>Complete genomes of freshwater sulfur oxidizers Sulfuricella denitrificans skB26 and Sulfuritalea hydrogenivorans sk43H: genetic insights into the sulfur oxidation pathway of betaproteobacteria.</title>
        <authorList>
            <person name="Watanabe T."/>
            <person name="Kojima H."/>
            <person name="Fukui M."/>
        </authorList>
    </citation>
    <scope>NUCLEOTIDE SEQUENCE [LARGE SCALE GENOMIC DNA]</scope>
    <source>
        <strain evidence="1">DSM22779</strain>
    </source>
</reference>
<accession>W0SB41</accession>
<proteinExistence type="predicted"/>
<organism evidence="1 2">
    <name type="scientific">Sulfuritalea hydrogenivorans sk43H</name>
    <dbReference type="NCBI Taxonomy" id="1223802"/>
    <lineage>
        <taxon>Bacteria</taxon>
        <taxon>Pseudomonadati</taxon>
        <taxon>Pseudomonadota</taxon>
        <taxon>Betaproteobacteria</taxon>
        <taxon>Nitrosomonadales</taxon>
        <taxon>Sterolibacteriaceae</taxon>
        <taxon>Sulfuritalea</taxon>
    </lineage>
</organism>
<gene>
    <name evidence="1" type="ORF">SUTH_00417</name>
</gene>
<dbReference type="KEGG" id="shd:SUTH_00417"/>
<dbReference type="Proteomes" id="UP000031637">
    <property type="component" value="Chromosome"/>
</dbReference>
<dbReference type="EMBL" id="AP012547">
    <property type="protein sequence ID" value="BAO28231.1"/>
    <property type="molecule type" value="Genomic_DNA"/>
</dbReference>
<evidence type="ECO:0000313" key="1">
    <source>
        <dbReference type="EMBL" id="BAO28231.1"/>
    </source>
</evidence>
<dbReference type="HOGENOM" id="CLU_2921082_0_0_4"/>
<name>W0SB41_9PROT</name>
<dbReference type="OrthoDB" id="7064621at2"/>